<evidence type="ECO:0000313" key="5">
    <source>
        <dbReference type="EMBL" id="TLD43085.1"/>
    </source>
</evidence>
<feature type="domain" description="Polysaccharide export protein N-terminal" evidence="3">
    <location>
        <begin position="34"/>
        <end position="107"/>
    </location>
</feature>
<dbReference type="PANTHER" id="PTHR33619">
    <property type="entry name" value="POLYSACCHARIDE EXPORT PROTEIN GFCE-RELATED"/>
    <property type="match status" value="1"/>
</dbReference>
<dbReference type="InterPro" id="IPR019554">
    <property type="entry name" value="Soluble_ligand-bd"/>
</dbReference>
<evidence type="ECO:0000259" key="3">
    <source>
        <dbReference type="Pfam" id="PF02563"/>
    </source>
</evidence>
<keyword evidence="1" id="KW-0732">Signal</keyword>
<evidence type="ECO:0000313" key="6">
    <source>
        <dbReference type="Proteomes" id="UP000319783"/>
    </source>
</evidence>
<sequence length="283" mass="31410">MGNIFSIRILRVIFNFIGLFYLLSLSLYAENLPDKEYIIGPEDILEIKVWDNEDLNSIVEVSQEGTFTFLLIGRVQANGRSVFELEDIIEKKLADGYLVSPQVTITLKEYNSRKVFVLGEVNKPGSYPLKGNTHILGLISQAGGVTASAGQTVTIVRPRSLHQSGKIGSREGKENEIITLDLGDFDTNSKYDTFVVANGDSIYINRAPRVFVIGEVQSPGELKWERGLTIRQAISLAGGSTEKASPKRVIVIRMKSGVEKELKPKMDEFVLPGDIIKVPGRYF</sequence>
<organism evidence="5 6">
    <name type="scientific">Candidatus Jettenia ecosi</name>
    <dbReference type="NCBI Taxonomy" id="2494326"/>
    <lineage>
        <taxon>Bacteria</taxon>
        <taxon>Pseudomonadati</taxon>
        <taxon>Planctomycetota</taxon>
        <taxon>Candidatus Brocadiia</taxon>
        <taxon>Candidatus Brocadiales</taxon>
        <taxon>Candidatus Brocadiaceae</taxon>
        <taxon>Candidatus Jettenia</taxon>
    </lineage>
</organism>
<dbReference type="PANTHER" id="PTHR33619:SF3">
    <property type="entry name" value="POLYSACCHARIDE EXPORT PROTEIN GFCE-RELATED"/>
    <property type="match status" value="1"/>
</dbReference>
<keyword evidence="2" id="KW-0812">Transmembrane</keyword>
<dbReference type="EMBL" id="SULG01000008">
    <property type="protein sequence ID" value="TLD43085.1"/>
    <property type="molecule type" value="Genomic_DNA"/>
</dbReference>
<name>A0A533QEA6_9BACT</name>
<proteinExistence type="predicted"/>
<reference evidence="5 6" key="1">
    <citation type="submission" date="2019-04" db="EMBL/GenBank/DDBJ databases">
        <title>Genome of a novel bacterium Candidatus Jettenia ecosi reconstructed from metagenome of an anammox bioreactor.</title>
        <authorList>
            <person name="Mardanov A.V."/>
            <person name="Beletsky A.V."/>
            <person name="Ravin N.V."/>
            <person name="Botchkova E.A."/>
            <person name="Litti Y.V."/>
            <person name="Nozhevnikova A.N."/>
        </authorList>
    </citation>
    <scope>NUCLEOTIDE SEQUENCE [LARGE SCALE GENOMIC DNA]</scope>
    <source>
        <strain evidence="5">J2</strain>
    </source>
</reference>
<keyword evidence="2" id="KW-0472">Membrane</keyword>
<evidence type="ECO:0000256" key="1">
    <source>
        <dbReference type="ARBA" id="ARBA00022729"/>
    </source>
</evidence>
<dbReference type="Gene3D" id="3.30.1950.10">
    <property type="entry name" value="wza like domain"/>
    <property type="match status" value="1"/>
</dbReference>
<gene>
    <name evidence="5" type="ORF">JETT_0655</name>
</gene>
<dbReference type="GO" id="GO:0015159">
    <property type="term" value="F:polysaccharide transmembrane transporter activity"/>
    <property type="evidence" value="ECO:0007669"/>
    <property type="project" value="InterPro"/>
</dbReference>
<dbReference type="InterPro" id="IPR049712">
    <property type="entry name" value="Poly_export"/>
</dbReference>
<accession>A0A533QEA6</accession>
<evidence type="ECO:0000259" key="4">
    <source>
        <dbReference type="Pfam" id="PF10531"/>
    </source>
</evidence>
<dbReference type="Proteomes" id="UP000319783">
    <property type="component" value="Unassembled WGS sequence"/>
</dbReference>
<protein>
    <submittedName>
        <fullName evidence="5">Capsule polysaccharide export protein</fullName>
    </submittedName>
</protein>
<dbReference type="Pfam" id="PF02563">
    <property type="entry name" value="Poly_export"/>
    <property type="match status" value="1"/>
</dbReference>
<dbReference type="Gene3D" id="3.10.560.10">
    <property type="entry name" value="Outer membrane lipoprotein wza domain like"/>
    <property type="match status" value="2"/>
</dbReference>
<comment type="caution">
    <text evidence="5">The sequence shown here is derived from an EMBL/GenBank/DDBJ whole genome shotgun (WGS) entry which is preliminary data.</text>
</comment>
<feature type="transmembrane region" description="Helical" evidence="2">
    <location>
        <begin position="12"/>
        <end position="29"/>
    </location>
</feature>
<dbReference type="Pfam" id="PF10531">
    <property type="entry name" value="SLBB"/>
    <property type="match status" value="2"/>
</dbReference>
<feature type="domain" description="Soluble ligand binding" evidence="4">
    <location>
        <begin position="114"/>
        <end position="157"/>
    </location>
</feature>
<evidence type="ECO:0000256" key="2">
    <source>
        <dbReference type="SAM" id="Phobius"/>
    </source>
</evidence>
<dbReference type="InterPro" id="IPR003715">
    <property type="entry name" value="Poly_export_N"/>
</dbReference>
<keyword evidence="2" id="KW-1133">Transmembrane helix</keyword>
<dbReference type="AlphaFoldDB" id="A0A533QEA6"/>
<feature type="domain" description="Soluble ligand binding" evidence="4">
    <location>
        <begin position="209"/>
        <end position="256"/>
    </location>
</feature>